<comment type="similarity">
    <text evidence="2 8 9">Belongs to the NDK family.</text>
</comment>
<dbReference type="Gene3D" id="3.30.70.141">
    <property type="entry name" value="Nucleoside diphosphate kinase-like domain"/>
    <property type="match status" value="1"/>
</dbReference>
<evidence type="ECO:0000256" key="4">
    <source>
        <dbReference type="ARBA" id="ARBA00022741"/>
    </source>
</evidence>
<dbReference type="InterPro" id="IPR034907">
    <property type="entry name" value="NDK-like_dom"/>
</dbReference>
<feature type="domain" description="Nucleoside diphosphate kinase-like" evidence="11">
    <location>
        <begin position="7"/>
        <end position="153"/>
    </location>
</feature>
<dbReference type="InterPro" id="IPR036850">
    <property type="entry name" value="NDK-like_dom_sf"/>
</dbReference>
<keyword evidence="4 10" id="KW-0547">Nucleotide-binding</keyword>
<dbReference type="PRINTS" id="PR01243">
    <property type="entry name" value="NUCDPKINASE"/>
</dbReference>
<sequence>MIEIYEDELNLLIYKPDLIERNLVQEITNTIIQNSFSIIQLDIQVVTHERIVEHYRNNITSEKIEEWITNYFVNKNVLLLVIQGENAIKRSRELIGASDPSKAKKYSIRGKFGQDSYQLAESQDRSCANLIHASDSIGEFIREVNLWIPDFFKKYKLIKR</sequence>
<dbReference type="PROSITE" id="PS51374">
    <property type="entry name" value="NDPK_LIKE"/>
    <property type="match status" value="1"/>
</dbReference>
<evidence type="ECO:0000313" key="12">
    <source>
        <dbReference type="EMBL" id="MFD1735394.1"/>
    </source>
</evidence>
<comment type="caution">
    <text evidence="12">The sequence shown here is derived from an EMBL/GenBank/DDBJ whole genome shotgun (WGS) entry which is preliminary data.</text>
</comment>
<dbReference type="SUPFAM" id="SSF54919">
    <property type="entry name" value="Nucleoside diphosphate kinase, NDK"/>
    <property type="match status" value="1"/>
</dbReference>
<dbReference type="RefSeq" id="WP_377926493.1">
    <property type="nucleotide sequence ID" value="NZ_JBHUEM010000003.1"/>
</dbReference>
<keyword evidence="7" id="KW-0546">Nucleotide metabolism</keyword>
<keyword evidence="13" id="KW-1185">Reference proteome</keyword>
<dbReference type="Pfam" id="PF00334">
    <property type="entry name" value="NDK"/>
    <property type="match status" value="1"/>
</dbReference>
<evidence type="ECO:0000313" key="13">
    <source>
        <dbReference type="Proteomes" id="UP001597214"/>
    </source>
</evidence>
<evidence type="ECO:0000256" key="1">
    <source>
        <dbReference type="ARBA" id="ARBA00001946"/>
    </source>
</evidence>
<dbReference type="Proteomes" id="UP001597214">
    <property type="component" value="Unassembled WGS sequence"/>
</dbReference>
<keyword evidence="3 10" id="KW-0808">Transferase</keyword>
<dbReference type="GO" id="GO:0016301">
    <property type="term" value="F:kinase activity"/>
    <property type="evidence" value="ECO:0007669"/>
    <property type="project" value="UniProtKB-KW"/>
</dbReference>
<comment type="cofactor">
    <cofactor evidence="1">
        <name>Mg(2+)</name>
        <dbReference type="ChEBI" id="CHEBI:18420"/>
    </cofactor>
</comment>
<organism evidence="12 13">
    <name type="scientific">Bacillus salitolerans</name>
    <dbReference type="NCBI Taxonomy" id="1437434"/>
    <lineage>
        <taxon>Bacteria</taxon>
        <taxon>Bacillati</taxon>
        <taxon>Bacillota</taxon>
        <taxon>Bacilli</taxon>
        <taxon>Bacillales</taxon>
        <taxon>Bacillaceae</taxon>
        <taxon>Bacillus</taxon>
    </lineage>
</organism>
<dbReference type="InterPro" id="IPR001564">
    <property type="entry name" value="Nucleoside_diP_kinase"/>
</dbReference>
<comment type="caution">
    <text evidence="8">Lacks conserved residue(s) required for the propagation of feature annotation.</text>
</comment>
<gene>
    <name evidence="12" type="ORF">ACFSCX_02345</name>
</gene>
<dbReference type="EC" id="2.7.4.6" evidence="10"/>
<reference evidence="13" key="1">
    <citation type="journal article" date="2019" name="Int. J. Syst. Evol. Microbiol.">
        <title>The Global Catalogue of Microorganisms (GCM) 10K type strain sequencing project: providing services to taxonomists for standard genome sequencing and annotation.</title>
        <authorList>
            <consortium name="The Broad Institute Genomics Platform"/>
            <consortium name="The Broad Institute Genome Sequencing Center for Infectious Disease"/>
            <person name="Wu L."/>
            <person name="Ma J."/>
        </authorList>
    </citation>
    <scope>NUCLEOTIDE SEQUENCE [LARGE SCALE GENOMIC DNA]</scope>
    <source>
        <strain evidence="13">CCUG 49339</strain>
    </source>
</reference>
<evidence type="ECO:0000256" key="3">
    <source>
        <dbReference type="ARBA" id="ARBA00022679"/>
    </source>
</evidence>
<evidence type="ECO:0000256" key="8">
    <source>
        <dbReference type="PROSITE-ProRule" id="PRU00706"/>
    </source>
</evidence>
<proteinExistence type="inferred from homology"/>
<accession>A0ABW4LJT1</accession>
<protein>
    <recommendedName>
        <fullName evidence="10">Nucleoside diphosphate kinase</fullName>
        <ecNumber evidence="10">2.7.4.6</ecNumber>
    </recommendedName>
</protein>
<evidence type="ECO:0000256" key="2">
    <source>
        <dbReference type="ARBA" id="ARBA00008142"/>
    </source>
</evidence>
<evidence type="ECO:0000256" key="7">
    <source>
        <dbReference type="ARBA" id="ARBA00023080"/>
    </source>
</evidence>
<dbReference type="PROSITE" id="PS00469">
    <property type="entry name" value="NDPK"/>
    <property type="match status" value="1"/>
</dbReference>
<evidence type="ECO:0000256" key="6">
    <source>
        <dbReference type="ARBA" id="ARBA00022840"/>
    </source>
</evidence>
<evidence type="ECO:0000256" key="10">
    <source>
        <dbReference type="RuleBase" id="RU004013"/>
    </source>
</evidence>
<dbReference type="EMBL" id="JBHUEM010000003">
    <property type="protein sequence ID" value="MFD1735394.1"/>
    <property type="molecule type" value="Genomic_DNA"/>
</dbReference>
<keyword evidence="5 10" id="KW-0418">Kinase</keyword>
<keyword evidence="6 10" id="KW-0067">ATP-binding</keyword>
<dbReference type="SMART" id="SM00562">
    <property type="entry name" value="NDK"/>
    <property type="match status" value="1"/>
</dbReference>
<dbReference type="PANTHER" id="PTHR11349">
    <property type="entry name" value="NUCLEOSIDE DIPHOSPHATE KINASE"/>
    <property type="match status" value="1"/>
</dbReference>
<evidence type="ECO:0000259" key="11">
    <source>
        <dbReference type="SMART" id="SM00562"/>
    </source>
</evidence>
<comment type="catalytic activity">
    <reaction evidence="10">
        <text>a 2'-deoxyribonucleoside 5'-diphosphate + ATP = a 2'-deoxyribonucleoside 5'-triphosphate + ADP</text>
        <dbReference type="Rhea" id="RHEA:44640"/>
        <dbReference type="ChEBI" id="CHEBI:30616"/>
        <dbReference type="ChEBI" id="CHEBI:61560"/>
        <dbReference type="ChEBI" id="CHEBI:73316"/>
        <dbReference type="ChEBI" id="CHEBI:456216"/>
        <dbReference type="EC" id="2.7.4.6"/>
    </reaction>
</comment>
<dbReference type="InterPro" id="IPR023005">
    <property type="entry name" value="Nucleoside_diP_kinase_AS"/>
</dbReference>
<evidence type="ECO:0000256" key="5">
    <source>
        <dbReference type="ARBA" id="ARBA00022777"/>
    </source>
</evidence>
<evidence type="ECO:0000256" key="9">
    <source>
        <dbReference type="RuleBase" id="RU004011"/>
    </source>
</evidence>
<name>A0ABW4LJT1_9BACI</name>